<evidence type="ECO:0000259" key="1">
    <source>
        <dbReference type="Pfam" id="PF26526"/>
    </source>
</evidence>
<evidence type="ECO:0000313" key="2">
    <source>
        <dbReference type="EMBL" id="QKD79434.1"/>
    </source>
</evidence>
<organism evidence="2 3">
    <name type="scientific">Actinomyces marmotae</name>
    <dbReference type="NCBI Taxonomy" id="2737173"/>
    <lineage>
        <taxon>Bacteria</taxon>
        <taxon>Bacillati</taxon>
        <taxon>Actinomycetota</taxon>
        <taxon>Actinomycetes</taxon>
        <taxon>Actinomycetales</taxon>
        <taxon>Actinomycetaceae</taxon>
        <taxon>Actinomyces</taxon>
    </lineage>
</organism>
<dbReference type="Proteomes" id="UP000504752">
    <property type="component" value="Chromosome"/>
</dbReference>
<dbReference type="InterPro" id="IPR058488">
    <property type="entry name" value="DUF8175"/>
</dbReference>
<dbReference type="EMBL" id="CP053642">
    <property type="protein sequence ID" value="QKD79434.1"/>
    <property type="molecule type" value="Genomic_DNA"/>
</dbReference>
<dbReference type="AlphaFoldDB" id="A0A6M8AZ01"/>
<dbReference type="KEGG" id="amam:HPC72_03465"/>
<reference evidence="2 3" key="1">
    <citation type="submission" date="2020-05" db="EMBL/GenBank/DDBJ databases">
        <title>Actinomyces sp. zg-325.</title>
        <authorList>
            <person name="Yang C."/>
        </authorList>
    </citation>
    <scope>NUCLEOTIDE SEQUENCE [LARGE SCALE GENOMIC DNA]</scope>
    <source>
        <strain evidence="3">zg-325</strain>
    </source>
</reference>
<accession>A0A6M8AZ01</accession>
<feature type="domain" description="DUF8175" evidence="1">
    <location>
        <begin position="2"/>
        <end position="112"/>
    </location>
</feature>
<keyword evidence="3" id="KW-1185">Reference proteome</keyword>
<dbReference type="Pfam" id="PF26526">
    <property type="entry name" value="DUF8175"/>
    <property type="match status" value="1"/>
</dbReference>
<name>A0A6M8AZ01_9ACTO</name>
<gene>
    <name evidence="2" type="ORF">HPC72_03465</name>
</gene>
<protein>
    <recommendedName>
        <fullName evidence="1">DUF8175 domain-containing protein</fullName>
    </recommendedName>
</protein>
<evidence type="ECO:0000313" key="3">
    <source>
        <dbReference type="Proteomes" id="UP000504752"/>
    </source>
</evidence>
<proteinExistence type="predicted"/>
<dbReference type="RefSeq" id="WP_159524651.1">
    <property type="nucleotide sequence ID" value="NZ_CP053642.1"/>
</dbReference>
<sequence>MLSAGGFMTWFSSKQQLLDMVHDRMEAGPDRNRLAAKISQTWGGEIGAPLQIRGYKATLRSPDEVVVTLAVVQAGDSRLVSWPLTMVWSEGDWRVRVPNNEAWGEEAITSLEAAGMSPWQ</sequence>